<feature type="non-terminal residue" evidence="1">
    <location>
        <position position="1"/>
    </location>
</feature>
<comment type="caution">
    <text evidence="1">The sequence shown here is derived from an EMBL/GenBank/DDBJ whole genome shotgun (WGS) entry which is preliminary data.</text>
</comment>
<dbReference type="EMBL" id="REGN01001321">
    <property type="protein sequence ID" value="RNA35483.1"/>
    <property type="molecule type" value="Genomic_DNA"/>
</dbReference>
<evidence type="ECO:0000313" key="2">
    <source>
        <dbReference type="Proteomes" id="UP000276133"/>
    </source>
</evidence>
<reference evidence="1 2" key="1">
    <citation type="journal article" date="2018" name="Sci. Rep.">
        <title>Genomic signatures of local adaptation to the degree of environmental predictability in rotifers.</title>
        <authorList>
            <person name="Franch-Gras L."/>
            <person name="Hahn C."/>
            <person name="Garcia-Roger E.M."/>
            <person name="Carmona M.J."/>
            <person name="Serra M."/>
            <person name="Gomez A."/>
        </authorList>
    </citation>
    <scope>NUCLEOTIDE SEQUENCE [LARGE SCALE GENOMIC DNA]</scope>
    <source>
        <strain evidence="1">HYR1</strain>
    </source>
</reference>
<sequence length="76" mass="9107">SEETGFFCSSFKFQGKKNEIEILKTSRFKLNFIFNKKPFLNKNINDLWTIFKQSNKILNFVINITKLVCARRLERK</sequence>
<protein>
    <submittedName>
        <fullName evidence="1">Uncharacterized protein</fullName>
    </submittedName>
</protein>
<organism evidence="1 2">
    <name type="scientific">Brachionus plicatilis</name>
    <name type="common">Marine rotifer</name>
    <name type="synonym">Brachionus muelleri</name>
    <dbReference type="NCBI Taxonomy" id="10195"/>
    <lineage>
        <taxon>Eukaryota</taxon>
        <taxon>Metazoa</taxon>
        <taxon>Spiralia</taxon>
        <taxon>Gnathifera</taxon>
        <taxon>Rotifera</taxon>
        <taxon>Eurotatoria</taxon>
        <taxon>Monogononta</taxon>
        <taxon>Pseudotrocha</taxon>
        <taxon>Ploima</taxon>
        <taxon>Brachionidae</taxon>
        <taxon>Brachionus</taxon>
    </lineage>
</organism>
<keyword evidence="2" id="KW-1185">Reference proteome</keyword>
<name>A0A3M7SI74_BRAPC</name>
<accession>A0A3M7SI74</accession>
<dbReference type="AlphaFoldDB" id="A0A3M7SI74"/>
<dbReference type="Proteomes" id="UP000276133">
    <property type="component" value="Unassembled WGS sequence"/>
</dbReference>
<proteinExistence type="predicted"/>
<evidence type="ECO:0000313" key="1">
    <source>
        <dbReference type="EMBL" id="RNA35483.1"/>
    </source>
</evidence>
<gene>
    <name evidence="1" type="ORF">BpHYR1_034045</name>
</gene>